<dbReference type="PANTHER" id="PTHR31001">
    <property type="entry name" value="UNCHARACTERIZED TRANSCRIPTIONAL REGULATORY PROTEIN"/>
    <property type="match status" value="1"/>
</dbReference>
<dbReference type="Proteomes" id="UP001642720">
    <property type="component" value="Unassembled WGS sequence"/>
</dbReference>
<evidence type="ECO:0000313" key="6">
    <source>
        <dbReference type="Proteomes" id="UP001642720"/>
    </source>
</evidence>
<name>A0ABY2H2Z1_9HYPO</name>
<dbReference type="PANTHER" id="PTHR31001:SF85">
    <property type="entry name" value="ZN(II)2CYS6 TRANSCRIPTION FACTOR (EUROFUNG)"/>
    <property type="match status" value="1"/>
</dbReference>
<dbReference type="Pfam" id="PF04082">
    <property type="entry name" value="Fungal_trans"/>
    <property type="match status" value="1"/>
</dbReference>
<dbReference type="InterPro" id="IPR050613">
    <property type="entry name" value="Sec_Metabolite_Reg"/>
</dbReference>
<dbReference type="Pfam" id="PF00172">
    <property type="entry name" value="Zn_clus"/>
    <property type="match status" value="1"/>
</dbReference>
<comment type="subcellular location">
    <subcellularLocation>
        <location evidence="1">Nucleus</location>
    </subcellularLocation>
</comment>
<dbReference type="PROSITE" id="PS50048">
    <property type="entry name" value="ZN2_CY6_FUNGAL_2"/>
    <property type="match status" value="1"/>
</dbReference>
<dbReference type="InterPro" id="IPR036864">
    <property type="entry name" value="Zn2-C6_fun-type_DNA-bd_sf"/>
</dbReference>
<proteinExistence type="predicted"/>
<evidence type="ECO:0000259" key="4">
    <source>
        <dbReference type="PROSITE" id="PS50048"/>
    </source>
</evidence>
<dbReference type="Gene3D" id="4.10.240.10">
    <property type="entry name" value="Zn(2)-C6 fungal-type DNA-binding domain"/>
    <property type="match status" value="1"/>
</dbReference>
<accession>A0ABY2H2Z1</accession>
<feature type="domain" description="Zn(2)-C6 fungal-type" evidence="4">
    <location>
        <begin position="7"/>
        <end position="36"/>
    </location>
</feature>
<gene>
    <name evidence="5" type="ORF">CCMA1212_006176</name>
</gene>
<dbReference type="RefSeq" id="XP_073558078.1">
    <property type="nucleotide sequence ID" value="XM_073703412.1"/>
</dbReference>
<dbReference type="SMART" id="SM00066">
    <property type="entry name" value="GAL4"/>
    <property type="match status" value="1"/>
</dbReference>
<evidence type="ECO:0000256" key="1">
    <source>
        <dbReference type="ARBA" id="ARBA00004123"/>
    </source>
</evidence>
<keyword evidence="6" id="KW-1185">Reference proteome</keyword>
<keyword evidence="3" id="KW-0539">Nucleus</keyword>
<dbReference type="PROSITE" id="PS00463">
    <property type="entry name" value="ZN2_CY6_FUNGAL_1"/>
    <property type="match status" value="1"/>
</dbReference>
<dbReference type="EMBL" id="PPTA01000008">
    <property type="protein sequence ID" value="TFB01877.1"/>
    <property type="molecule type" value="Genomic_DNA"/>
</dbReference>
<dbReference type="InterPro" id="IPR001138">
    <property type="entry name" value="Zn2Cys6_DnaBD"/>
</dbReference>
<dbReference type="InterPro" id="IPR007219">
    <property type="entry name" value="XnlR_reg_dom"/>
</dbReference>
<evidence type="ECO:0000313" key="5">
    <source>
        <dbReference type="EMBL" id="TFB01877.1"/>
    </source>
</evidence>
<keyword evidence="2" id="KW-0479">Metal-binding</keyword>
<sequence length="671" mass="75374">MPERSYSCVACARRKVKCDKLEPCSSCSKSRAACVYRAPVPSQRHRRRLTQGDLLSRIQELESILDSHGIPFESLGNSWIRSHWEEKLVGGPQTQPVPDSTASVDTTPVAARTHMAARHGESSGQDVLLASGEHAGTAWLWSDLPELLRNPPISQLKQDDEDKHDGMVTRAEAAVTTPSLLLSPYPLSTAPEQLELHPDSKHVFKLWQAFAENVNPLTKIIHAPTLQQKILEAAWSVESVAKPLEATMFAVYALAVASMKPAICIDMFGETRSALLNRYRMGALRALSGTSLFSTRDLEVLQALTLVMMIDTQSDFTTTAVAVAMRIAHKLGLHRAAEDPRTPFFDQEMQVRLWWYVRGLNSRVRRGMGLLSTVDDLGDTRLPMNVNDADLHPRMEKPPAVQHTAATEMVYCLMKYDLWNFVRKSPTFSGGLHPREKAAQLITSTSTESMAKKRKVLDEVDRMLQENYLAHLDPSIPLHQLSAALAGLTVHNQRFLMFHPRHQPEGGRYMSQADQDLVFESSVKLLDLNREVRSTSFSANLVDHMACRTQVDALVYMISELRQRTSGPLVETAWDLVEEVYGQQSLMPPCDDEFFAALADLTLHAWETRYNALDRVAAVPNFIEMLQAAGKRAETPDGPTEEMEGLERRRLGDLIQDEPLDWTYWNDLFQP</sequence>
<evidence type="ECO:0000256" key="2">
    <source>
        <dbReference type="ARBA" id="ARBA00022723"/>
    </source>
</evidence>
<reference evidence="5 6" key="1">
    <citation type="submission" date="2018-01" db="EMBL/GenBank/DDBJ databases">
        <title>Genome characterization of the sugarcane-associated fungus Trichoderma ghanense CCMA-1212 and their application in lignocelulose bioconversion.</title>
        <authorList>
            <person name="Steindorff A.S."/>
            <person name="Mendes T.D."/>
            <person name="Vilela E.S.D."/>
            <person name="Rodrigues D.S."/>
            <person name="Formighieri E.F."/>
            <person name="Melo I.S."/>
            <person name="Favaro L.C.L."/>
        </authorList>
    </citation>
    <scope>NUCLEOTIDE SEQUENCE [LARGE SCALE GENOMIC DNA]</scope>
    <source>
        <strain evidence="5 6">CCMA-1212</strain>
    </source>
</reference>
<dbReference type="CDD" id="cd12148">
    <property type="entry name" value="fungal_TF_MHR"/>
    <property type="match status" value="1"/>
</dbReference>
<comment type="caution">
    <text evidence="5">The sequence shown here is derived from an EMBL/GenBank/DDBJ whole genome shotgun (WGS) entry which is preliminary data.</text>
</comment>
<organism evidence="5 6">
    <name type="scientific">Trichoderma ghanense</name>
    <dbReference type="NCBI Taxonomy" id="65468"/>
    <lineage>
        <taxon>Eukaryota</taxon>
        <taxon>Fungi</taxon>
        <taxon>Dikarya</taxon>
        <taxon>Ascomycota</taxon>
        <taxon>Pezizomycotina</taxon>
        <taxon>Sordariomycetes</taxon>
        <taxon>Hypocreomycetidae</taxon>
        <taxon>Hypocreales</taxon>
        <taxon>Hypocreaceae</taxon>
        <taxon>Trichoderma</taxon>
    </lineage>
</organism>
<evidence type="ECO:0000256" key="3">
    <source>
        <dbReference type="ARBA" id="ARBA00023242"/>
    </source>
</evidence>
<dbReference type="GeneID" id="300577862"/>
<dbReference type="SUPFAM" id="SSF57701">
    <property type="entry name" value="Zn2/Cys6 DNA-binding domain"/>
    <property type="match status" value="1"/>
</dbReference>
<protein>
    <submittedName>
        <fullName evidence="5">Transcription factor vrtR1</fullName>
    </submittedName>
</protein>
<dbReference type="CDD" id="cd00067">
    <property type="entry name" value="GAL4"/>
    <property type="match status" value="1"/>
</dbReference>